<dbReference type="Proteomes" id="UP000594638">
    <property type="component" value="Unassembled WGS sequence"/>
</dbReference>
<evidence type="ECO:0000313" key="2">
    <source>
        <dbReference type="EMBL" id="CAA3032895.1"/>
    </source>
</evidence>
<proteinExistence type="predicted"/>
<organism evidence="2 3">
    <name type="scientific">Olea europaea subsp. europaea</name>
    <dbReference type="NCBI Taxonomy" id="158383"/>
    <lineage>
        <taxon>Eukaryota</taxon>
        <taxon>Viridiplantae</taxon>
        <taxon>Streptophyta</taxon>
        <taxon>Embryophyta</taxon>
        <taxon>Tracheophyta</taxon>
        <taxon>Spermatophyta</taxon>
        <taxon>Magnoliopsida</taxon>
        <taxon>eudicotyledons</taxon>
        <taxon>Gunneridae</taxon>
        <taxon>Pentapetalae</taxon>
        <taxon>asterids</taxon>
        <taxon>lamiids</taxon>
        <taxon>Lamiales</taxon>
        <taxon>Oleaceae</taxon>
        <taxon>Oleeae</taxon>
        <taxon>Olea</taxon>
    </lineage>
</organism>
<feature type="compositionally biased region" description="Low complexity" evidence="1">
    <location>
        <begin position="8"/>
        <end position="25"/>
    </location>
</feature>
<evidence type="ECO:0000256" key="1">
    <source>
        <dbReference type="SAM" id="MobiDB-lite"/>
    </source>
</evidence>
<name>A0A8S0VGF4_OLEEU</name>
<comment type="caution">
    <text evidence="2">The sequence shown here is derived from an EMBL/GenBank/DDBJ whole genome shotgun (WGS) entry which is preliminary data.</text>
</comment>
<evidence type="ECO:0000313" key="3">
    <source>
        <dbReference type="Proteomes" id="UP000594638"/>
    </source>
</evidence>
<gene>
    <name evidence="2" type="ORF">OLEA9_A109846</name>
</gene>
<accession>A0A8S0VGF4</accession>
<dbReference type="Gramene" id="OE9A109846T1">
    <property type="protein sequence ID" value="OE9A109846C1"/>
    <property type="gene ID" value="OE9A109846"/>
</dbReference>
<keyword evidence="3" id="KW-1185">Reference proteome</keyword>
<dbReference type="EMBL" id="CACTIH010009733">
    <property type="protein sequence ID" value="CAA3032895.1"/>
    <property type="molecule type" value="Genomic_DNA"/>
</dbReference>
<feature type="region of interest" description="Disordered" evidence="1">
    <location>
        <begin position="1"/>
        <end position="56"/>
    </location>
</feature>
<reference evidence="2 3" key="1">
    <citation type="submission" date="2019-12" db="EMBL/GenBank/DDBJ databases">
        <authorList>
            <person name="Alioto T."/>
            <person name="Alioto T."/>
            <person name="Gomez Garrido J."/>
        </authorList>
    </citation>
    <scope>NUCLEOTIDE SEQUENCE [LARGE SCALE GENOMIC DNA]</scope>
</reference>
<protein>
    <submittedName>
        <fullName evidence="2">Uncharacterized protein</fullName>
    </submittedName>
</protein>
<dbReference type="AlphaFoldDB" id="A0A8S0VGF4"/>
<sequence>MNDWKPTSIRSSASIASRQRNSSNRPNKKHSLSQPTIKKPTSPPVGEQANGHASSKMVQARFLHQCRIDPRLRRTRPCQWLRQQLGNATFVSARCEKKSSFLGFSSCSSSSLQSSAMSTFRLFGTIFHLARQLQCRHQSEPMSDGGIRANSVSENSFCDRRGRR</sequence>